<reference evidence="2 3" key="1">
    <citation type="submission" date="2022-03" db="EMBL/GenBank/DDBJ databases">
        <authorList>
            <person name="Macdonald S."/>
            <person name="Ahmed S."/>
            <person name="Newling K."/>
        </authorList>
    </citation>
    <scope>NUCLEOTIDE SEQUENCE [LARGE SCALE GENOMIC DNA]</scope>
</reference>
<evidence type="ECO:0000313" key="2">
    <source>
        <dbReference type="EMBL" id="CAH8329920.1"/>
    </source>
</evidence>
<evidence type="ECO:0000256" key="1">
    <source>
        <dbReference type="SAM" id="MobiDB-lite"/>
    </source>
</evidence>
<organism evidence="2 3">
    <name type="scientific">Eruca vesicaria subsp. sativa</name>
    <name type="common">Garden rocket</name>
    <name type="synonym">Eruca sativa</name>
    <dbReference type="NCBI Taxonomy" id="29727"/>
    <lineage>
        <taxon>Eukaryota</taxon>
        <taxon>Viridiplantae</taxon>
        <taxon>Streptophyta</taxon>
        <taxon>Embryophyta</taxon>
        <taxon>Tracheophyta</taxon>
        <taxon>Spermatophyta</taxon>
        <taxon>Magnoliopsida</taxon>
        <taxon>eudicotyledons</taxon>
        <taxon>Gunneridae</taxon>
        <taxon>Pentapetalae</taxon>
        <taxon>rosids</taxon>
        <taxon>malvids</taxon>
        <taxon>Brassicales</taxon>
        <taxon>Brassicaceae</taxon>
        <taxon>Brassiceae</taxon>
        <taxon>Eruca</taxon>
    </lineage>
</organism>
<sequence>MNPNMAVDSSAHSKEVAEKKNVEVVAETAALEVAVVTAVVEVTGVIGNIEAVRLVEVDEVVVAVGCTDVGDQSDVPQPRQVDVDPIANLVSGKIQEELASVESRIARAVDLKLQSQMKAMETRLTKCVVDNIHAMKRGVIKAIIDYLKKTTSSTPSISDVPQQHHTNTASPSLSGHGEAPEKVVPEQMAVDDPQPLVNQSIRRILDDLQASSHNQEVNVEGNVSQQDNTTKAPTEHERTEILNTEDAGNKSPSNQEAESTSGKTIPAVTTSPSMVDPSENVNNQTLSDPTSTDLTDEEAISDKDLEQWAMTLATAMGRSTSAQIQTPSLTDDGVLTCLYVDAHCQKGLEACKFLTQQVLPDAAKQLCLKFYRYITQNNPLNHRQQQS</sequence>
<proteinExistence type="predicted"/>
<feature type="region of interest" description="Disordered" evidence="1">
    <location>
        <begin position="152"/>
        <end position="181"/>
    </location>
</feature>
<feature type="compositionally biased region" description="Polar residues" evidence="1">
    <location>
        <begin position="152"/>
        <end position="173"/>
    </location>
</feature>
<keyword evidence="3" id="KW-1185">Reference proteome</keyword>
<feature type="compositionally biased region" description="Polar residues" evidence="1">
    <location>
        <begin position="216"/>
        <end position="232"/>
    </location>
</feature>
<protein>
    <recommendedName>
        <fullName evidence="4">FRIGIDA-like protein</fullName>
    </recommendedName>
</protein>
<dbReference type="AlphaFoldDB" id="A0ABC8JKJ4"/>
<evidence type="ECO:0008006" key="4">
    <source>
        <dbReference type="Google" id="ProtNLM"/>
    </source>
</evidence>
<evidence type="ECO:0000313" key="3">
    <source>
        <dbReference type="Proteomes" id="UP001642260"/>
    </source>
</evidence>
<name>A0ABC8JKJ4_ERUVS</name>
<feature type="compositionally biased region" description="Polar residues" evidence="1">
    <location>
        <begin position="250"/>
        <end position="284"/>
    </location>
</feature>
<dbReference type="EMBL" id="CAKOAT010111599">
    <property type="protein sequence ID" value="CAH8329920.1"/>
    <property type="molecule type" value="Genomic_DNA"/>
</dbReference>
<dbReference type="Proteomes" id="UP001642260">
    <property type="component" value="Unassembled WGS sequence"/>
</dbReference>
<feature type="region of interest" description="Disordered" evidence="1">
    <location>
        <begin position="216"/>
        <end position="296"/>
    </location>
</feature>
<gene>
    <name evidence="2" type="ORF">ERUC_LOCUS11726</name>
</gene>
<comment type="caution">
    <text evidence="2">The sequence shown here is derived from an EMBL/GenBank/DDBJ whole genome shotgun (WGS) entry which is preliminary data.</text>
</comment>
<accession>A0ABC8JKJ4</accession>